<protein>
    <recommendedName>
        <fullName evidence="2">Atos-like conserved domain-containing protein</fullName>
    </recommendedName>
</protein>
<proteinExistence type="predicted"/>
<evidence type="ECO:0000256" key="1">
    <source>
        <dbReference type="SAM" id="MobiDB-lite"/>
    </source>
</evidence>
<dbReference type="SMART" id="SM01177">
    <property type="entry name" value="DUF4210"/>
    <property type="match status" value="1"/>
</dbReference>
<dbReference type="AlphaFoldDB" id="A0A2K2C745"/>
<dbReference type="InterPro" id="IPR051506">
    <property type="entry name" value="ATOS_Transcription_Regulators"/>
</dbReference>
<evidence type="ECO:0000313" key="4">
    <source>
        <dbReference type="Proteomes" id="UP000006729"/>
    </source>
</evidence>
<organism evidence="3 4">
    <name type="scientific">Populus trichocarpa</name>
    <name type="common">Western balsam poplar</name>
    <name type="synonym">Populus balsamifera subsp. trichocarpa</name>
    <dbReference type="NCBI Taxonomy" id="3694"/>
    <lineage>
        <taxon>Eukaryota</taxon>
        <taxon>Viridiplantae</taxon>
        <taxon>Streptophyta</taxon>
        <taxon>Embryophyta</taxon>
        <taxon>Tracheophyta</taxon>
        <taxon>Spermatophyta</taxon>
        <taxon>Magnoliopsida</taxon>
        <taxon>eudicotyledons</taxon>
        <taxon>Gunneridae</taxon>
        <taxon>Pentapetalae</taxon>
        <taxon>rosids</taxon>
        <taxon>fabids</taxon>
        <taxon>Malpighiales</taxon>
        <taxon>Salicaceae</taxon>
        <taxon>Saliceae</taxon>
        <taxon>Populus</taxon>
    </lineage>
</organism>
<dbReference type="Pfam" id="PF13889">
    <property type="entry name" value="Chromosome_seg"/>
    <property type="match status" value="1"/>
</dbReference>
<dbReference type="Gramene" id="Potri.001G324700.7.v4.1">
    <property type="protein sequence ID" value="Potri.001G324700.7.v4.1"/>
    <property type="gene ID" value="Potri.001G324700.v4.1"/>
</dbReference>
<dbReference type="OMA" id="NMMESNK"/>
<dbReference type="InterPro" id="IPR025261">
    <property type="entry name" value="Atos-like_cons_dom"/>
</dbReference>
<reference evidence="3 4" key="1">
    <citation type="journal article" date="2006" name="Science">
        <title>The genome of black cottonwood, Populus trichocarpa (Torr. &amp; Gray).</title>
        <authorList>
            <person name="Tuskan G.A."/>
            <person name="Difazio S."/>
            <person name="Jansson S."/>
            <person name="Bohlmann J."/>
            <person name="Grigoriev I."/>
            <person name="Hellsten U."/>
            <person name="Putnam N."/>
            <person name="Ralph S."/>
            <person name="Rombauts S."/>
            <person name="Salamov A."/>
            <person name="Schein J."/>
            <person name="Sterck L."/>
            <person name="Aerts A."/>
            <person name="Bhalerao R.R."/>
            <person name="Bhalerao R.P."/>
            <person name="Blaudez D."/>
            <person name="Boerjan W."/>
            <person name="Brun A."/>
            <person name="Brunner A."/>
            <person name="Busov V."/>
            <person name="Campbell M."/>
            <person name="Carlson J."/>
            <person name="Chalot M."/>
            <person name="Chapman J."/>
            <person name="Chen G.L."/>
            <person name="Cooper D."/>
            <person name="Coutinho P.M."/>
            <person name="Couturier J."/>
            <person name="Covert S."/>
            <person name="Cronk Q."/>
            <person name="Cunningham R."/>
            <person name="Davis J."/>
            <person name="Degroeve S."/>
            <person name="Dejardin A."/>
            <person name="Depamphilis C."/>
            <person name="Detter J."/>
            <person name="Dirks B."/>
            <person name="Dubchak I."/>
            <person name="Duplessis S."/>
            <person name="Ehlting J."/>
            <person name="Ellis B."/>
            <person name="Gendler K."/>
            <person name="Goodstein D."/>
            <person name="Gribskov M."/>
            <person name="Grimwood J."/>
            <person name="Groover A."/>
            <person name="Gunter L."/>
            <person name="Hamberger B."/>
            <person name="Heinze B."/>
            <person name="Helariutta Y."/>
            <person name="Henrissat B."/>
            <person name="Holligan D."/>
            <person name="Holt R."/>
            <person name="Huang W."/>
            <person name="Islam-Faridi N."/>
            <person name="Jones S."/>
            <person name="Jones-Rhoades M."/>
            <person name="Jorgensen R."/>
            <person name="Joshi C."/>
            <person name="Kangasjarvi J."/>
            <person name="Karlsson J."/>
            <person name="Kelleher C."/>
            <person name="Kirkpatrick R."/>
            <person name="Kirst M."/>
            <person name="Kohler A."/>
            <person name="Kalluri U."/>
            <person name="Larimer F."/>
            <person name="Leebens-Mack J."/>
            <person name="Leple J.C."/>
            <person name="Locascio P."/>
            <person name="Lou Y."/>
            <person name="Lucas S."/>
            <person name="Martin F."/>
            <person name="Montanini B."/>
            <person name="Napoli C."/>
            <person name="Nelson D.R."/>
            <person name="Nelson C."/>
            <person name="Nieminen K."/>
            <person name="Nilsson O."/>
            <person name="Pereda V."/>
            <person name="Peter G."/>
            <person name="Philippe R."/>
            <person name="Pilate G."/>
            <person name="Poliakov A."/>
            <person name="Razumovskaya J."/>
            <person name="Richardson P."/>
            <person name="Rinaldi C."/>
            <person name="Ritland K."/>
            <person name="Rouze P."/>
            <person name="Ryaboy D."/>
            <person name="Schmutz J."/>
            <person name="Schrader J."/>
            <person name="Segerman B."/>
            <person name="Shin H."/>
            <person name="Siddiqui A."/>
            <person name="Sterky F."/>
            <person name="Terry A."/>
            <person name="Tsai C.J."/>
            <person name="Uberbacher E."/>
            <person name="Unneberg P."/>
            <person name="Vahala J."/>
            <person name="Wall K."/>
            <person name="Wessler S."/>
            <person name="Yang G."/>
            <person name="Yin T."/>
            <person name="Douglas C."/>
            <person name="Marra M."/>
            <person name="Sandberg G."/>
            <person name="Van de Peer Y."/>
            <person name="Rokhsar D."/>
        </authorList>
    </citation>
    <scope>NUCLEOTIDE SEQUENCE [LARGE SCALE GENOMIC DNA]</scope>
    <source>
        <strain evidence="4">cv. Nisqually</strain>
    </source>
</reference>
<dbReference type="PANTHER" id="PTHR13199:SF23">
    <property type="entry name" value="MEIOSIS CHROMOSOME SEGREGATION FAMILY PROTEIN"/>
    <property type="match status" value="1"/>
</dbReference>
<gene>
    <name evidence="3" type="ORF">POPTR_001G324700</name>
</gene>
<dbReference type="OrthoDB" id="8625101at2759"/>
<dbReference type="Gramene" id="Potri.001G324700.5.v4.1">
    <property type="protein sequence ID" value="Potri.001G324700.5.v4.1"/>
    <property type="gene ID" value="Potri.001G324700.v4.1"/>
</dbReference>
<dbReference type="InParanoid" id="A0A2K2C745"/>
<keyword evidence="4" id="KW-1185">Reference proteome</keyword>
<dbReference type="PANTHER" id="PTHR13199">
    <property type="entry name" value="GH03947P"/>
    <property type="match status" value="1"/>
</dbReference>
<dbReference type="InterPro" id="IPR033473">
    <property type="entry name" value="Atos-like_C"/>
</dbReference>
<dbReference type="Proteomes" id="UP000006729">
    <property type="component" value="Chromosome 1"/>
</dbReference>
<name>A0A2K2C745_POPTR</name>
<feature type="region of interest" description="Disordered" evidence="1">
    <location>
        <begin position="564"/>
        <end position="583"/>
    </location>
</feature>
<sequence>MGLPQVSSTDSANEVPAASLGTFLQSPPRYAGISGLDGGNIGRTVGHTRTSSLGDFQGKPSLDLLKYSENSFEFGRAVDVVSNFHGLKTGSVDEVGRCTPKSGRNIPIPASRIVGFESHGMSFLNNGFEILSADHVCSSAVDGVTINEAESSGSLVRKRLLSSPLNDMLSAKQFYGESLDISCNTSRMSCPTHADHFKSSASHDYKKANVGRKIHISVPSRSLSGCWEQKNVPCDDSARRSVCLTDGPLLEKNDALSCINCFYSPGHNHYLESKVSSQKGFSSPLSLSPLGPKSCVSMKTVGGCREVKSQFEDCYLNLEKIGHSFDRNDSGINFASEEAEFRISSRSFEDIGFCKGFCPSSLEGTTDSGWSPFCRESAPAQCIRHLRSLGGLSVRRSLVGSFEESLLSGRFFCGKFTQRIDGFLAVLSITGGNFSPQSQKLPFSVTSVDGDCYLLYYASIDLSRNSSSNKCRGQKFKRCLSNDDSQIVRSRLHIPMKGRIQLVISNPEKTPLHTFFCNYDLSDMPAGTKTFLRQKVSLASSGPTSTELKQGQMGLDTKVKDKVSPVSQKSHPVYPAASDGQKSKIKGSESCDILDVVDARSFPKQSRIVEKVTVDSLMLEANCSTPKCQRTAGKESAGVETCNKTDRKPAHCCSKINENTPGGGALRYALHLRFLCPSPKKSSKSVQKCVSDPIAIPQKMSLGVEGERRFYLYNDLRVVFPQRHSDADEGKLNVDYHFPEDPRYFDISN</sequence>
<feature type="domain" description="Atos-like conserved" evidence="2">
    <location>
        <begin position="398"/>
        <end position="457"/>
    </location>
</feature>
<dbReference type="EMBL" id="CM009290">
    <property type="protein sequence ID" value="PNT57846.1"/>
    <property type="molecule type" value="Genomic_DNA"/>
</dbReference>
<dbReference type="FunCoup" id="A0A2K2C745">
    <property type="interactions" value="1539"/>
</dbReference>
<dbReference type="ExpressionAtlas" id="A0A2K2C745">
    <property type="expression patterns" value="baseline and differential"/>
</dbReference>
<dbReference type="Gramene" id="Potri.001G324700.4.v4.1">
    <property type="protein sequence ID" value="Potri.001G324700.4.v4.1"/>
    <property type="gene ID" value="Potri.001G324700.v4.1"/>
</dbReference>
<accession>A0A2K2C745</accession>
<evidence type="ECO:0000259" key="2">
    <source>
        <dbReference type="SMART" id="SM01177"/>
    </source>
</evidence>
<evidence type="ECO:0000313" key="3">
    <source>
        <dbReference type="EMBL" id="PNT57846.1"/>
    </source>
</evidence>
<dbReference type="Gramene" id="Potri.001G324700.6.v4.1">
    <property type="protein sequence ID" value="Potri.001G324700.6.v4.1"/>
    <property type="gene ID" value="Potri.001G324700.v4.1"/>
</dbReference>